<dbReference type="PANTHER" id="PTHR12589:SF7">
    <property type="entry name" value="6-PYRUVOYL TETRAHYDROBIOPTERIN SYNTHASE"/>
    <property type="match status" value="1"/>
</dbReference>
<comment type="pathway">
    <text evidence="2">Purine metabolism; 7-cyano-7-deazaguanine biosynthesis.</text>
</comment>
<evidence type="ECO:0000256" key="8">
    <source>
        <dbReference type="ARBA" id="ARBA00023239"/>
    </source>
</evidence>
<comment type="catalytic activity">
    <reaction evidence="10">
        <text>7,8-dihydroneopterin 3'-triphosphate + H2O = 6-carboxy-5,6,7,8-tetrahydropterin + triphosphate + acetaldehyde + 2 H(+)</text>
        <dbReference type="Rhea" id="RHEA:27966"/>
        <dbReference type="ChEBI" id="CHEBI:15343"/>
        <dbReference type="ChEBI" id="CHEBI:15377"/>
        <dbReference type="ChEBI" id="CHEBI:15378"/>
        <dbReference type="ChEBI" id="CHEBI:18036"/>
        <dbReference type="ChEBI" id="CHEBI:58462"/>
        <dbReference type="ChEBI" id="CHEBI:61032"/>
        <dbReference type="EC" id="4.1.2.50"/>
    </reaction>
</comment>
<dbReference type="EC" id="4.1.2.50" evidence="4"/>
<dbReference type="InterPro" id="IPR038418">
    <property type="entry name" value="6-PTP_synth/QueD_sf"/>
</dbReference>
<name>A0A6L2R4B9_9BACT</name>
<evidence type="ECO:0000256" key="9">
    <source>
        <dbReference type="ARBA" id="ARBA00031449"/>
    </source>
</evidence>
<evidence type="ECO:0000256" key="4">
    <source>
        <dbReference type="ARBA" id="ARBA00012982"/>
    </source>
</evidence>
<evidence type="ECO:0000256" key="1">
    <source>
        <dbReference type="ARBA" id="ARBA00001947"/>
    </source>
</evidence>
<evidence type="ECO:0000256" key="3">
    <source>
        <dbReference type="ARBA" id="ARBA00008900"/>
    </source>
</evidence>
<keyword evidence="8" id="KW-0456">Lyase</keyword>
<keyword evidence="6" id="KW-0479">Metal-binding</keyword>
<dbReference type="Proteomes" id="UP000505077">
    <property type="component" value="Unassembled WGS sequence"/>
</dbReference>
<evidence type="ECO:0000256" key="2">
    <source>
        <dbReference type="ARBA" id="ARBA00005061"/>
    </source>
</evidence>
<dbReference type="UniPathway" id="UPA00391"/>
<gene>
    <name evidence="11" type="primary">queD</name>
    <name evidence="11" type="ORF">ZNDK_0075</name>
</gene>
<evidence type="ECO:0000256" key="6">
    <source>
        <dbReference type="ARBA" id="ARBA00022723"/>
    </source>
</evidence>
<evidence type="ECO:0000256" key="5">
    <source>
        <dbReference type="ARBA" id="ARBA00018141"/>
    </source>
</evidence>
<evidence type="ECO:0000313" key="11">
    <source>
        <dbReference type="EMBL" id="GFH62304.1"/>
    </source>
</evidence>
<dbReference type="GO" id="GO:0046872">
    <property type="term" value="F:metal ion binding"/>
    <property type="evidence" value="ECO:0007669"/>
    <property type="project" value="UniProtKB-KW"/>
</dbReference>
<organism evidence="11 12">
    <name type="scientific">Candidatus Desulfovibrio kirbyi</name>
    <dbReference type="NCBI Taxonomy" id="2696086"/>
    <lineage>
        <taxon>Bacteria</taxon>
        <taxon>Pseudomonadati</taxon>
        <taxon>Thermodesulfobacteriota</taxon>
        <taxon>Desulfovibrionia</taxon>
        <taxon>Desulfovibrionales</taxon>
        <taxon>Desulfovibrionaceae</taxon>
        <taxon>Desulfovibrio</taxon>
    </lineage>
</organism>
<dbReference type="GO" id="GO:0070497">
    <property type="term" value="F:6-carboxytetrahydropterin synthase activity"/>
    <property type="evidence" value="ECO:0007669"/>
    <property type="project" value="UniProtKB-EC"/>
</dbReference>
<comment type="similarity">
    <text evidence="3">Belongs to the PTPS family. QueD subfamily.</text>
</comment>
<dbReference type="Pfam" id="PF01242">
    <property type="entry name" value="PTPS"/>
    <property type="match status" value="1"/>
</dbReference>
<evidence type="ECO:0000313" key="12">
    <source>
        <dbReference type="Proteomes" id="UP000505077"/>
    </source>
</evidence>
<comment type="cofactor">
    <cofactor evidence="1">
        <name>Zn(2+)</name>
        <dbReference type="ChEBI" id="CHEBI:29105"/>
    </cofactor>
</comment>
<proteinExistence type="inferred from homology"/>
<comment type="caution">
    <text evidence="11">The sequence shown here is derived from an EMBL/GenBank/DDBJ whole genome shotgun (WGS) entry which is preliminary data.</text>
</comment>
<dbReference type="EMBL" id="BLLL01000001">
    <property type="protein sequence ID" value="GFH62304.1"/>
    <property type="molecule type" value="Genomic_DNA"/>
</dbReference>
<reference evidence="11 12" key="1">
    <citation type="journal article" date="2020" name="ISME J.">
        <title>Parallel Reductive Genome Evolution in Desulfovibrio Ectosymbionts Independently Acquired by Trichonympha Protists in the Termite Gut.</title>
        <authorList>
            <person name="Takeuchi M."/>
            <person name="Kuwahara H."/>
            <person name="Murakami T."/>
            <person name="Takahashi K."/>
            <person name="Kajitani R."/>
            <person name="Toyoda A."/>
            <person name="Itoh T."/>
            <person name="Ohkuma M."/>
            <person name="Hongoh Y."/>
        </authorList>
    </citation>
    <scope>NUCLEOTIDE SEQUENCE [LARGE SCALE GENOMIC DNA]</scope>
    <source>
        <strain evidence="11">ZnDsv-02</strain>
    </source>
</reference>
<sequence length="142" mass="16440">MQVTATKIFEFSYSHRLPSYDGKCASLHGHTGRVEITVGEVKGPGYPGITADFAEIKKRLSPIIDEVDHKHLNDIINSALYRIWAENNLSPVVDENGNRVYVPTSENMIRWFRMRILQEWREAVVVRIRFWESPSSYCEWAV</sequence>
<dbReference type="InterPro" id="IPR007115">
    <property type="entry name" value="6-PTP_synth/QueD"/>
</dbReference>
<dbReference type="PANTHER" id="PTHR12589">
    <property type="entry name" value="PYRUVOYL TETRAHYDROBIOPTERIN SYNTHASE"/>
    <property type="match status" value="1"/>
</dbReference>
<dbReference type="Gene3D" id="3.30.479.10">
    <property type="entry name" value="6-pyruvoyl tetrahydropterin synthase/QueD"/>
    <property type="match status" value="1"/>
</dbReference>
<dbReference type="SUPFAM" id="SSF55620">
    <property type="entry name" value="Tetrahydrobiopterin biosynthesis enzymes-like"/>
    <property type="match status" value="1"/>
</dbReference>
<dbReference type="AlphaFoldDB" id="A0A6L2R4B9"/>
<evidence type="ECO:0000256" key="10">
    <source>
        <dbReference type="ARBA" id="ARBA00048807"/>
    </source>
</evidence>
<evidence type="ECO:0000256" key="7">
    <source>
        <dbReference type="ARBA" id="ARBA00022833"/>
    </source>
</evidence>
<protein>
    <recommendedName>
        <fullName evidence="5">6-carboxy-5,6,7,8-tetrahydropterin synthase</fullName>
        <ecNumber evidence="4">4.1.2.50</ecNumber>
    </recommendedName>
    <alternativeName>
        <fullName evidence="9">Queuosine biosynthesis protein QueD</fullName>
    </alternativeName>
</protein>
<keyword evidence="7" id="KW-0862">Zinc</keyword>
<accession>A0A6L2R4B9</accession>